<accession>A0A2T4HQA3</accession>
<gene>
    <name evidence="1" type="ORF">CV103_15785</name>
</gene>
<reference evidence="1 2" key="1">
    <citation type="submission" date="2017-11" db="EMBL/GenBank/DDBJ databases">
        <title>Sphingomonas oleivorans sp. nov., isolated from oil-contaminated soil.</title>
        <authorList>
            <person name="Wang L."/>
            <person name="Chen L."/>
        </authorList>
    </citation>
    <scope>NUCLEOTIDE SEQUENCE [LARGE SCALE GENOMIC DNA]</scope>
    <source>
        <strain evidence="1 2">K101</strain>
    </source>
</reference>
<dbReference type="Gene3D" id="3.30.450.20">
    <property type="entry name" value="PAS domain"/>
    <property type="match status" value="1"/>
</dbReference>
<dbReference type="SUPFAM" id="SSF55785">
    <property type="entry name" value="PYP-like sensor domain (PAS domain)"/>
    <property type="match status" value="1"/>
</dbReference>
<name>A0A2T4HQA3_9SPHN</name>
<dbReference type="AlphaFoldDB" id="A0A2T4HQA3"/>
<evidence type="ECO:0008006" key="3">
    <source>
        <dbReference type="Google" id="ProtNLM"/>
    </source>
</evidence>
<comment type="caution">
    <text evidence="1">The sequence shown here is derived from an EMBL/GenBank/DDBJ whole genome shotgun (WGS) entry which is preliminary data.</text>
</comment>
<sequence>MLVEKPPPTPLDLLPLTHSWPLFESGQRFDLGTLRDDAGPATNVVLDPDHFERQGIGVWQCDLADNGLRWSPTVYDLFGLPRGAGLLRPEIVALYCEPSRAAMERLRAHAIRHRRGFTIDVEILPTRRRSRWMRLVAAPICEGGRTVRLHGLKRDVTHEYR</sequence>
<dbReference type="EMBL" id="PHHF01000068">
    <property type="protein sequence ID" value="PTD17990.1"/>
    <property type="molecule type" value="Genomic_DNA"/>
</dbReference>
<evidence type="ECO:0000313" key="1">
    <source>
        <dbReference type="EMBL" id="PTD17990.1"/>
    </source>
</evidence>
<organism evidence="1 2">
    <name type="scientific">Edaphosphingomonas fennica</name>
    <dbReference type="NCBI Taxonomy" id="114404"/>
    <lineage>
        <taxon>Bacteria</taxon>
        <taxon>Pseudomonadati</taxon>
        <taxon>Pseudomonadota</taxon>
        <taxon>Alphaproteobacteria</taxon>
        <taxon>Sphingomonadales</taxon>
        <taxon>Rhizorhabdaceae</taxon>
        <taxon>Edaphosphingomonas</taxon>
    </lineage>
</organism>
<dbReference type="InterPro" id="IPR035965">
    <property type="entry name" value="PAS-like_dom_sf"/>
</dbReference>
<proteinExistence type="predicted"/>
<protein>
    <recommendedName>
        <fullName evidence="3">Diguanylate cyclase</fullName>
    </recommendedName>
</protein>
<keyword evidence="2" id="KW-1185">Reference proteome</keyword>
<evidence type="ECO:0000313" key="2">
    <source>
        <dbReference type="Proteomes" id="UP000241206"/>
    </source>
</evidence>
<dbReference type="Proteomes" id="UP000241206">
    <property type="component" value="Unassembled WGS sequence"/>
</dbReference>